<dbReference type="AlphaFoldDB" id="A0A2J7WFU9"/>
<evidence type="ECO:0000256" key="1">
    <source>
        <dbReference type="SAM" id="Phobius"/>
    </source>
</evidence>
<sequence>VAEGGSSGEYLPMLLRVPHFGFAGLGGYSLLGFGDIILPGLLVAYTRRLDLDLGLSLLRSYFPYCAAAYGAGLLLTYAALAGSWFGDQGQPALLYLVPCTLPTVVALGWARGQLGLMWRGGATQGSA</sequence>
<dbReference type="GO" id="GO:0005765">
    <property type="term" value="C:lysosomal membrane"/>
    <property type="evidence" value="ECO:0007669"/>
    <property type="project" value="TreeGrafter"/>
</dbReference>
<name>A0A2J7WFU9_9CHLO</name>
<dbReference type="GO" id="GO:0098554">
    <property type="term" value="C:cytoplasmic side of endoplasmic reticulum membrane"/>
    <property type="evidence" value="ECO:0007669"/>
    <property type="project" value="TreeGrafter"/>
</dbReference>
<organism evidence="2 3">
    <name type="scientific">Tetrabaena socialis</name>
    <dbReference type="NCBI Taxonomy" id="47790"/>
    <lineage>
        <taxon>Eukaryota</taxon>
        <taxon>Viridiplantae</taxon>
        <taxon>Chlorophyta</taxon>
        <taxon>core chlorophytes</taxon>
        <taxon>Chlorophyceae</taxon>
        <taxon>CS clade</taxon>
        <taxon>Chlamydomonadales</taxon>
        <taxon>Tetrabaenaceae</taxon>
        <taxon>Tetrabaena</taxon>
    </lineage>
</organism>
<feature type="non-terminal residue" evidence="2">
    <location>
        <position position="1"/>
    </location>
</feature>
<keyword evidence="3" id="KW-1185">Reference proteome</keyword>
<dbReference type="PANTHER" id="PTHR12174">
    <property type="entry name" value="SIGNAL PEPTIDE PEPTIDASE"/>
    <property type="match status" value="1"/>
</dbReference>
<dbReference type="GO" id="GO:0098553">
    <property type="term" value="C:lumenal side of endoplasmic reticulum membrane"/>
    <property type="evidence" value="ECO:0007669"/>
    <property type="project" value="TreeGrafter"/>
</dbReference>
<dbReference type="InterPro" id="IPR007369">
    <property type="entry name" value="Peptidase_A22B_SPP"/>
</dbReference>
<keyword evidence="1" id="KW-0472">Membrane</keyword>
<dbReference type="GO" id="GO:0042500">
    <property type="term" value="F:aspartic endopeptidase activity, intramembrane cleaving"/>
    <property type="evidence" value="ECO:0007669"/>
    <property type="project" value="InterPro"/>
</dbReference>
<accession>A0A2J7WFU9</accession>
<keyword evidence="1" id="KW-1133">Transmembrane helix</keyword>
<dbReference type="GO" id="GO:0030660">
    <property type="term" value="C:Golgi-associated vesicle membrane"/>
    <property type="evidence" value="ECO:0007669"/>
    <property type="project" value="TreeGrafter"/>
</dbReference>
<dbReference type="OrthoDB" id="29661at2759"/>
<gene>
    <name evidence="2" type="ORF">TSOC_015461</name>
</gene>
<dbReference type="PANTHER" id="PTHR12174:SF75">
    <property type="entry name" value="SIGNAL PEPTIDE PEPTIDASE-LIKE 2"/>
    <property type="match status" value="1"/>
</dbReference>
<feature type="transmembrane region" description="Helical" evidence="1">
    <location>
        <begin position="92"/>
        <end position="110"/>
    </location>
</feature>
<feature type="non-terminal residue" evidence="2">
    <location>
        <position position="127"/>
    </location>
</feature>
<keyword evidence="1" id="KW-0812">Transmembrane</keyword>
<evidence type="ECO:0000313" key="3">
    <source>
        <dbReference type="Proteomes" id="UP000236333"/>
    </source>
</evidence>
<reference evidence="2 3" key="1">
    <citation type="journal article" date="2017" name="Mol. Biol. Evol.">
        <title>The 4-celled Tetrabaena socialis nuclear genome reveals the essential components for genetic control of cell number at the origin of multicellularity in the volvocine lineage.</title>
        <authorList>
            <person name="Featherston J."/>
            <person name="Arakaki Y."/>
            <person name="Hanschen E.R."/>
            <person name="Ferris P.J."/>
            <person name="Michod R.E."/>
            <person name="Olson B.J.S.C."/>
            <person name="Nozaki H."/>
            <person name="Durand P.M."/>
        </authorList>
    </citation>
    <scope>NUCLEOTIDE SEQUENCE [LARGE SCALE GENOMIC DNA]</scope>
    <source>
        <strain evidence="2 3">NIES-571</strain>
    </source>
</reference>
<feature type="transmembrane region" description="Helical" evidence="1">
    <location>
        <begin position="66"/>
        <end position="86"/>
    </location>
</feature>
<comment type="caution">
    <text evidence="2">The sequence shown here is derived from an EMBL/GenBank/DDBJ whole genome shotgun (WGS) entry which is preliminary data.</text>
</comment>
<dbReference type="EMBL" id="PGGS01005641">
    <property type="protein sequence ID" value="PNG62252.1"/>
    <property type="molecule type" value="Genomic_DNA"/>
</dbReference>
<evidence type="ECO:0000313" key="2">
    <source>
        <dbReference type="EMBL" id="PNG62252.1"/>
    </source>
</evidence>
<protein>
    <submittedName>
        <fullName evidence="2">Signal peptide peptidase-like 2</fullName>
    </submittedName>
</protein>
<dbReference type="Pfam" id="PF04258">
    <property type="entry name" value="Peptidase_A22B"/>
    <property type="match status" value="1"/>
</dbReference>
<proteinExistence type="predicted"/>
<dbReference type="Proteomes" id="UP000236333">
    <property type="component" value="Unassembled WGS sequence"/>
</dbReference>
<dbReference type="GO" id="GO:0033619">
    <property type="term" value="P:membrane protein proteolysis"/>
    <property type="evidence" value="ECO:0007669"/>
    <property type="project" value="TreeGrafter"/>
</dbReference>
<feature type="transmembrane region" description="Helical" evidence="1">
    <location>
        <begin position="20"/>
        <end position="45"/>
    </location>
</feature>